<dbReference type="EMBL" id="CAXAMM010027925">
    <property type="protein sequence ID" value="CAK9061843.1"/>
    <property type="molecule type" value="Genomic_DNA"/>
</dbReference>
<organism evidence="2 3">
    <name type="scientific">Durusdinium trenchii</name>
    <dbReference type="NCBI Taxonomy" id="1381693"/>
    <lineage>
        <taxon>Eukaryota</taxon>
        <taxon>Sar</taxon>
        <taxon>Alveolata</taxon>
        <taxon>Dinophyceae</taxon>
        <taxon>Suessiales</taxon>
        <taxon>Symbiodiniaceae</taxon>
        <taxon>Durusdinium</taxon>
    </lineage>
</organism>
<evidence type="ECO:0000313" key="2">
    <source>
        <dbReference type="EMBL" id="CAK9061843.1"/>
    </source>
</evidence>
<proteinExistence type="predicted"/>
<name>A0ABP0NDG9_9DINO</name>
<comment type="caution">
    <text evidence="2">The sequence shown here is derived from an EMBL/GenBank/DDBJ whole genome shotgun (WGS) entry which is preliminary data.</text>
</comment>
<evidence type="ECO:0000313" key="3">
    <source>
        <dbReference type="Proteomes" id="UP001642464"/>
    </source>
</evidence>
<feature type="compositionally biased region" description="Polar residues" evidence="1">
    <location>
        <begin position="297"/>
        <end position="312"/>
    </location>
</feature>
<sequence>MASKAKLPQQPQRRRSKRLLLQLDGLSTFHDGNASFSGHRSKLTIFVGVTFTLSGLTSTLERQCFDIEAAKEAAQWRASFEQLLHKKFEELEIIRSKDYVFSELAEQHKHSVKNLSELWSSQNLQRERELHLLREQAENALMEMKSSIGSAQLASSKAESEQRALSASEQREKGALSLLLAEAMDAVSTRDRSVDHLRRSLGEEHARPEPVQAAMTLSQCQTPSILGSAGPIPPSPKPSAMDTANIGSPGKYAERTIRVMQAGSYEDSSASVCRLSTESTPYGAKHLPEALSRRTVMETSQSEKAGLQSQVAQGAGVPPRPAVDTQSCMSGQRPFRIDKVPQSVSLRRQSQASATSKRRTRVEAGHRGASTTDRDAKPGLSPSASTDTLRITASWD</sequence>
<protein>
    <submittedName>
        <fullName evidence="2">Uncharacterized protein</fullName>
    </submittedName>
</protein>
<evidence type="ECO:0000256" key="1">
    <source>
        <dbReference type="SAM" id="MobiDB-lite"/>
    </source>
</evidence>
<feature type="compositionally biased region" description="Polar residues" evidence="1">
    <location>
        <begin position="342"/>
        <end position="355"/>
    </location>
</feature>
<reference evidence="2 3" key="1">
    <citation type="submission" date="2024-02" db="EMBL/GenBank/DDBJ databases">
        <authorList>
            <person name="Chen Y."/>
            <person name="Shah S."/>
            <person name="Dougan E. K."/>
            <person name="Thang M."/>
            <person name="Chan C."/>
        </authorList>
    </citation>
    <scope>NUCLEOTIDE SEQUENCE [LARGE SCALE GENOMIC DNA]</scope>
</reference>
<gene>
    <name evidence="2" type="ORF">SCF082_LOCUS32329</name>
</gene>
<feature type="region of interest" description="Disordered" evidence="1">
    <location>
        <begin position="226"/>
        <end position="248"/>
    </location>
</feature>
<feature type="region of interest" description="Disordered" evidence="1">
    <location>
        <begin position="294"/>
        <end position="396"/>
    </location>
</feature>
<accession>A0ABP0NDG9</accession>
<dbReference type="Proteomes" id="UP001642464">
    <property type="component" value="Unassembled WGS sequence"/>
</dbReference>
<feature type="compositionally biased region" description="Polar residues" evidence="1">
    <location>
        <begin position="382"/>
        <end position="396"/>
    </location>
</feature>
<keyword evidence="3" id="KW-1185">Reference proteome</keyword>
<feature type="compositionally biased region" description="Basic and acidic residues" evidence="1">
    <location>
        <begin position="361"/>
        <end position="377"/>
    </location>
</feature>